<feature type="region of interest" description="Disordered" evidence="1">
    <location>
        <begin position="154"/>
        <end position="174"/>
    </location>
</feature>
<protein>
    <submittedName>
        <fullName evidence="2">Uncharacterized protein</fullName>
    </submittedName>
</protein>
<sequence>MDGILMNLESISKDFDNISSNNPFGNFQSNFNPNQYLDDLCQIPSQDQQRFLYESDDNQIQRYKDHNSNDYVFGVADQIQLQVRGHRGRGNKSTGKFVDQITSPWVETRGDQSSQWDHKCRRLILSYKQVAGGSDYNFGSNMDIDIEQSMERDLTQTQPTTNDGPIVSTAPPQLGTASLHAEGETATQCAIGLGFQPLIGQEQEQSEDEPEQDQGQLDLNNLPDNPENESSLGLMQETRRSEANKGSIKPRSK</sequence>
<dbReference type="AlphaFoldDB" id="A0A5J4V7N8"/>
<feature type="region of interest" description="Disordered" evidence="1">
    <location>
        <begin position="201"/>
        <end position="253"/>
    </location>
</feature>
<reference evidence="2 3" key="1">
    <citation type="submission" date="2019-03" db="EMBL/GenBank/DDBJ databases">
        <title>Single cell metagenomics reveals metabolic interactions within the superorganism composed of flagellate Streblomastix strix and complex community of Bacteroidetes bacteria on its surface.</title>
        <authorList>
            <person name="Treitli S.C."/>
            <person name="Kolisko M."/>
            <person name="Husnik F."/>
            <person name="Keeling P."/>
            <person name="Hampl V."/>
        </authorList>
    </citation>
    <scope>NUCLEOTIDE SEQUENCE [LARGE SCALE GENOMIC DNA]</scope>
    <source>
        <strain evidence="2">ST1C</strain>
    </source>
</reference>
<organism evidence="2 3">
    <name type="scientific">Streblomastix strix</name>
    <dbReference type="NCBI Taxonomy" id="222440"/>
    <lineage>
        <taxon>Eukaryota</taxon>
        <taxon>Metamonada</taxon>
        <taxon>Preaxostyla</taxon>
        <taxon>Oxymonadida</taxon>
        <taxon>Streblomastigidae</taxon>
        <taxon>Streblomastix</taxon>
    </lineage>
</organism>
<evidence type="ECO:0000313" key="3">
    <source>
        <dbReference type="Proteomes" id="UP000324800"/>
    </source>
</evidence>
<name>A0A5J4V7N8_9EUKA</name>
<gene>
    <name evidence="2" type="ORF">EZS28_025803</name>
</gene>
<feature type="non-terminal residue" evidence="2">
    <location>
        <position position="253"/>
    </location>
</feature>
<comment type="caution">
    <text evidence="2">The sequence shown here is derived from an EMBL/GenBank/DDBJ whole genome shotgun (WGS) entry which is preliminary data.</text>
</comment>
<evidence type="ECO:0000256" key="1">
    <source>
        <dbReference type="SAM" id="MobiDB-lite"/>
    </source>
</evidence>
<evidence type="ECO:0000313" key="2">
    <source>
        <dbReference type="EMBL" id="KAA6378668.1"/>
    </source>
</evidence>
<dbReference type="Proteomes" id="UP000324800">
    <property type="component" value="Unassembled WGS sequence"/>
</dbReference>
<accession>A0A5J4V7N8</accession>
<dbReference type="EMBL" id="SNRW01008995">
    <property type="protein sequence ID" value="KAA6378668.1"/>
    <property type="molecule type" value="Genomic_DNA"/>
</dbReference>
<feature type="compositionally biased region" description="Low complexity" evidence="1">
    <location>
        <begin position="213"/>
        <end position="229"/>
    </location>
</feature>
<proteinExistence type="predicted"/>